<dbReference type="EMBL" id="CH476627">
    <property type="protein sequence ID" value="EDO03552.1"/>
    <property type="molecule type" value="Genomic_DNA"/>
</dbReference>
<name>A7EL36_SCLS1</name>
<dbReference type="HOGENOM" id="CLU_3410781_0_0_1"/>
<dbReference type="Proteomes" id="UP000001312">
    <property type="component" value="Unassembled WGS sequence"/>
</dbReference>
<dbReference type="InParanoid" id="A7EL36"/>
<organism evidence="1 2">
    <name type="scientific">Sclerotinia sclerotiorum (strain ATCC 18683 / 1980 / Ss-1)</name>
    <name type="common">White mold</name>
    <name type="synonym">Whetzelinia sclerotiorum</name>
    <dbReference type="NCBI Taxonomy" id="665079"/>
    <lineage>
        <taxon>Eukaryota</taxon>
        <taxon>Fungi</taxon>
        <taxon>Dikarya</taxon>
        <taxon>Ascomycota</taxon>
        <taxon>Pezizomycotina</taxon>
        <taxon>Leotiomycetes</taxon>
        <taxon>Helotiales</taxon>
        <taxon>Sclerotiniaceae</taxon>
        <taxon>Sclerotinia</taxon>
    </lineage>
</organism>
<dbReference type="RefSeq" id="XP_001593111.1">
    <property type="nucleotide sequence ID" value="XM_001593061.1"/>
</dbReference>
<sequence length="29" mass="3138">MLREMSPNGNFIFIGHGAGKCGDFVTQLP</sequence>
<dbReference type="KEGG" id="ssl:SS1G_06033"/>
<evidence type="ECO:0000313" key="1">
    <source>
        <dbReference type="EMBL" id="EDO03552.1"/>
    </source>
</evidence>
<reference evidence="2" key="1">
    <citation type="journal article" date="2011" name="PLoS Genet.">
        <title>Genomic analysis of the necrotrophic fungal pathogens Sclerotinia sclerotiorum and Botrytis cinerea.</title>
        <authorList>
            <person name="Amselem J."/>
            <person name="Cuomo C.A."/>
            <person name="van Kan J.A."/>
            <person name="Viaud M."/>
            <person name="Benito E.P."/>
            <person name="Couloux A."/>
            <person name="Coutinho P.M."/>
            <person name="de Vries R.P."/>
            <person name="Dyer P.S."/>
            <person name="Fillinger S."/>
            <person name="Fournier E."/>
            <person name="Gout L."/>
            <person name="Hahn M."/>
            <person name="Kohn L."/>
            <person name="Lapalu N."/>
            <person name="Plummer K.M."/>
            <person name="Pradier J.M."/>
            <person name="Quevillon E."/>
            <person name="Sharon A."/>
            <person name="Simon A."/>
            <person name="ten Have A."/>
            <person name="Tudzynski B."/>
            <person name="Tudzynski P."/>
            <person name="Wincker P."/>
            <person name="Andrew M."/>
            <person name="Anthouard V."/>
            <person name="Beever R.E."/>
            <person name="Beffa R."/>
            <person name="Benoit I."/>
            <person name="Bouzid O."/>
            <person name="Brault B."/>
            <person name="Chen Z."/>
            <person name="Choquer M."/>
            <person name="Collemare J."/>
            <person name="Cotton P."/>
            <person name="Danchin E.G."/>
            <person name="Da Silva C."/>
            <person name="Gautier A."/>
            <person name="Giraud C."/>
            <person name="Giraud T."/>
            <person name="Gonzalez C."/>
            <person name="Grossetete S."/>
            <person name="Guldener U."/>
            <person name="Henrissat B."/>
            <person name="Howlett B.J."/>
            <person name="Kodira C."/>
            <person name="Kretschmer M."/>
            <person name="Lappartient A."/>
            <person name="Leroch M."/>
            <person name="Levis C."/>
            <person name="Mauceli E."/>
            <person name="Neuveglise C."/>
            <person name="Oeser B."/>
            <person name="Pearson M."/>
            <person name="Poulain J."/>
            <person name="Poussereau N."/>
            <person name="Quesneville H."/>
            <person name="Rascle C."/>
            <person name="Schumacher J."/>
            <person name="Segurens B."/>
            <person name="Sexton A."/>
            <person name="Silva E."/>
            <person name="Sirven C."/>
            <person name="Soanes D.M."/>
            <person name="Talbot N.J."/>
            <person name="Templeton M."/>
            <person name="Yandava C."/>
            <person name="Yarden O."/>
            <person name="Zeng Q."/>
            <person name="Rollins J.A."/>
            <person name="Lebrun M.H."/>
            <person name="Dickman M."/>
        </authorList>
    </citation>
    <scope>NUCLEOTIDE SEQUENCE [LARGE SCALE GENOMIC DNA]</scope>
    <source>
        <strain evidence="2">ATCC 18683 / 1980 / Ss-1</strain>
    </source>
</reference>
<dbReference type="GeneID" id="5489486"/>
<keyword evidence="2" id="KW-1185">Reference proteome</keyword>
<proteinExistence type="predicted"/>
<accession>A7EL36</accession>
<gene>
    <name evidence="1" type="ORF">SS1G_06033</name>
</gene>
<evidence type="ECO:0000313" key="2">
    <source>
        <dbReference type="Proteomes" id="UP000001312"/>
    </source>
</evidence>
<protein>
    <submittedName>
        <fullName evidence="1">Uncharacterized protein</fullName>
    </submittedName>
</protein>
<dbReference type="AlphaFoldDB" id="A7EL36"/>